<evidence type="ECO:0000313" key="2">
    <source>
        <dbReference type="Proteomes" id="UP001157006"/>
    </source>
</evidence>
<dbReference type="Proteomes" id="UP001157006">
    <property type="component" value="Chromosome 2"/>
</dbReference>
<organism evidence="1 2">
    <name type="scientific">Vicia faba</name>
    <name type="common">Broad bean</name>
    <name type="synonym">Faba vulgaris</name>
    <dbReference type="NCBI Taxonomy" id="3906"/>
    <lineage>
        <taxon>Eukaryota</taxon>
        <taxon>Viridiplantae</taxon>
        <taxon>Streptophyta</taxon>
        <taxon>Embryophyta</taxon>
        <taxon>Tracheophyta</taxon>
        <taxon>Spermatophyta</taxon>
        <taxon>Magnoliopsida</taxon>
        <taxon>eudicotyledons</taxon>
        <taxon>Gunneridae</taxon>
        <taxon>Pentapetalae</taxon>
        <taxon>rosids</taxon>
        <taxon>fabids</taxon>
        <taxon>Fabales</taxon>
        <taxon>Fabaceae</taxon>
        <taxon>Papilionoideae</taxon>
        <taxon>50 kb inversion clade</taxon>
        <taxon>NPAAA clade</taxon>
        <taxon>Hologalegina</taxon>
        <taxon>IRL clade</taxon>
        <taxon>Fabeae</taxon>
        <taxon>Vicia</taxon>
    </lineage>
</organism>
<evidence type="ECO:0000313" key="1">
    <source>
        <dbReference type="EMBL" id="CAI8600160.1"/>
    </source>
</evidence>
<name>A0AAV0ZNK3_VICFA</name>
<dbReference type="AlphaFoldDB" id="A0AAV0ZNK3"/>
<gene>
    <name evidence="1" type="ORF">VFH_II209000</name>
</gene>
<proteinExistence type="predicted"/>
<accession>A0AAV0ZNK3</accession>
<keyword evidence="2" id="KW-1185">Reference proteome</keyword>
<sequence>MDTSQLMYLFMSGRRVDIGQIIATKMKNVAENGNEFGDGTRTTHPLVYPDLIMGLLIASQKNKRRHREQTGQTSSNTLNYDDWDPRLRQYFTYTWDQNDSNHRAYLYLHDSFYWLHIQLGGKPDESHHFRTTE</sequence>
<reference evidence="1 2" key="1">
    <citation type="submission" date="2023-01" db="EMBL/GenBank/DDBJ databases">
        <authorList>
            <person name="Kreplak J."/>
        </authorList>
    </citation>
    <scope>NUCLEOTIDE SEQUENCE [LARGE SCALE GENOMIC DNA]</scope>
</reference>
<dbReference type="EMBL" id="OX451737">
    <property type="protein sequence ID" value="CAI8600160.1"/>
    <property type="molecule type" value="Genomic_DNA"/>
</dbReference>
<protein>
    <submittedName>
        <fullName evidence="1">Uncharacterized protein</fullName>
    </submittedName>
</protein>